<feature type="transmembrane region" description="Helical" evidence="5">
    <location>
        <begin position="1900"/>
        <end position="1917"/>
    </location>
</feature>
<dbReference type="InterPro" id="IPR000203">
    <property type="entry name" value="GPS"/>
</dbReference>
<feature type="transmembrane region" description="Helical" evidence="5">
    <location>
        <begin position="1866"/>
        <end position="1888"/>
    </location>
</feature>
<reference evidence="7" key="2">
    <citation type="submission" date="2024-08" db="UniProtKB">
        <authorList>
            <consortium name="EnsemblMetazoa"/>
        </authorList>
    </citation>
    <scope>IDENTIFICATION</scope>
</reference>
<accession>A0AAR5PU54</accession>
<dbReference type="Pfam" id="PF00002">
    <property type="entry name" value="7tm_2"/>
    <property type="match status" value="1"/>
</dbReference>
<dbReference type="CDD" id="cd15040">
    <property type="entry name" value="7tmB2_Adhesion"/>
    <property type="match status" value="1"/>
</dbReference>
<feature type="transmembrane region" description="Helical" evidence="5">
    <location>
        <begin position="1969"/>
        <end position="1992"/>
    </location>
</feature>
<sequence length="2141" mass="243200">MKFSNTLEQCVIISLLSVYVPTSSLIVAFIETQIQQCYQEITQGDTNQTITWPDTNEGDYAVSEPICLDDSLSIVKRHCSDNWDDVQPCSSVQQPIDPCPSDLKSIGDRYCYTILDKTTFPPKCPYPTSMDWDEYANLNIFPKEPVWMPVQRIDTNIYGIDLYRHNNPDFKYNVPFQICTKSCRTFFYNGTFLDKKCQVYHNNTHVEAVDCDAEYPAICIYDALAYKASSYCGQVYFDSTFITTCKQGGYSSESLCLCETTDMTVSKSVLAEFLQPHQNLLFVNHTCRIGLRNTKNQTALSPFMWTTSNSIINYTNWAPKVDFSLEVGVMTSEGWAFADESPECTIYQIPATVKPGELNLFIENASFVLNITSYKSFLSNNNKDPIVYCFTDADVKSIYYRLAEFSEAGPVDGDNYTIKFSPIDVDQSGPGYYWCQAFMHPNLSVVTSNRKKIDNFTGEYVALFRLNNYEEKLSSFPLKPDNLETLQNLFENEISTHISFYPRIFKINGIDEQKKEMNITFHLTSTEARNTKNEFNMLERISVEQTIFEFLDFRTVHYCPRVKTQHTGQTIIWPQTIFEESTSPLNGHCVTENVTFVQRTCTGNFIDGAHWSDIEDECHFYSESLVTDDLIRLAAQINQEGDEQVASAALAELYEISQRYDEFNTLDFVLTAIIMKNIAGNNPDLNNVSGIVSNLMRIARAVLLSAQLNFRSTDILLEAIDTALERGNAGEWKKENFAAKVIEIENEEAFGLRLQNCSSNCDCDLVTLTDSSILYNASLILAETVDAAICLSSELYEQIVEYSKSNSSYTPKLVISVYYGSQLFVELQNITSSDLVFGVMLPEFPESFKGPVSIYYFANSKDHLSDYNCSYWKFNSNASGSWSIEDTQEISDAVVCEFYHLTNFGFTSNIDITTNLPMCLPEHKQLDKCFPEDQFSSNNICRLIDFDLALNQFCLLENLTLIPTECFDSFNETANLSEILPNCTKYELTKALENLLELLENFNTGSYEPILELLLTVTDSYSTLSDVELLFVVSFIKAMNDSTVDVELLTGIVNNIMHVPKEVLYQAQKSFKIVDVLLNKTEEIITAGDCGEWKTDKFVIKCLNVDELHNIGLMLKNCSQGNEDIFDCDLQVVNSTDNYNDLSSNTNGIYAVVVLSETLHKQLLRYQLEFESTYKPRLIICIYYGAELFADLSLSLPIPTLVFGVLLPDFNEEFEGPLQIFYSNGTSLAEYNCSYWRFNESDHGTWATESRVIGNGTAICEFFHLTIFAMPSQSIRLTELVPKFESSENLINAASMLVGSAASSNNLGNITPEEYVSLEFNYANIFLSSDISKVFQIHNSKEFEYFRTSRIATKTNQLAVVNLNSKLLGDIVHYHISRFSQPSLASPKFAADVLLEIDEVIKLHHQSTQINRENVSLMIVSQNDFINFRGFFITTDRQINCIHKESHHYSNFDEDVEVIVTLNKEVRRQVEAASSRVVFVIYYTDILFADTKKIPKLPIIEVLIPGLPTNKLQGDLSITYMKNAFRGSCTYWAYTNNQTGYWEMESDSEFDGKRATCNFSHITHFALVESSQNITTDLEQIFASNLTGLEKLKQVYSITTTNHHNLVPVDIFIISQIINNSLVEGPITTIITKIVSNLFKVPRSVLRESQILHSATDILLYAIDKMSCMVNNVEIHQQNFSVIVQNLYDRNFTGILLYGCALYTCSLDYLYDFPNISQFATNDSIAALIIFSDSLREQIRSYSSYPKIAISIFHSDAFFNEENNQANTTKIFGVTFPGLTDDLNGTISVINNIGTTSTSGSNQCAYWYYDAKLDGNTENITLGKWITDVNEERKNKLSICNYTHITHFGMLLANDDDFIDDPILEFITDIGCIASLFGIMAILLTGVLFKRWRQNTGNKILINFSVAISLKIVTLYISEYVKSTSNGIYCTITGCLLHYAILSECAWMLTVAILQFKRFVEVLGGPPKYVLVKALICGWVFPIIPVICVILIDNNNYEQGLAGLCYPSNLGLYLGVWLPVLLVLLINCIIFLFIIYNVFHRKTEYIETSSDEVLFQWRLALSLFFMLGMNWTFGFLGQINGDIAFIYLFCITATLQGLLLFLIFIVFNKSTRMLYSQSIKQWFYARGIFKVYQQKAREHHK</sequence>
<keyword evidence="4 5" id="KW-0472">Membrane</keyword>
<evidence type="ECO:0000256" key="3">
    <source>
        <dbReference type="ARBA" id="ARBA00022989"/>
    </source>
</evidence>
<comment type="subcellular location">
    <subcellularLocation>
        <location evidence="1">Membrane</location>
        <topology evidence="1">Multi-pass membrane protein</topology>
    </subcellularLocation>
</comment>
<feature type="transmembrane region" description="Helical" evidence="5">
    <location>
        <begin position="2059"/>
        <end position="2079"/>
    </location>
</feature>
<dbReference type="InterPro" id="IPR017981">
    <property type="entry name" value="GPCR_2-like_7TM"/>
</dbReference>
<dbReference type="GeneID" id="109540551"/>
<feature type="transmembrane region" description="Helical" evidence="5">
    <location>
        <begin position="2012"/>
        <end position="2039"/>
    </location>
</feature>
<proteinExistence type="predicted"/>
<feature type="transmembrane region" description="Helical" evidence="5">
    <location>
        <begin position="2085"/>
        <end position="2107"/>
    </location>
</feature>
<organism evidence="7 8">
    <name type="scientific">Dendroctonus ponderosae</name>
    <name type="common">Mountain pine beetle</name>
    <dbReference type="NCBI Taxonomy" id="77166"/>
    <lineage>
        <taxon>Eukaryota</taxon>
        <taxon>Metazoa</taxon>
        <taxon>Ecdysozoa</taxon>
        <taxon>Arthropoda</taxon>
        <taxon>Hexapoda</taxon>
        <taxon>Insecta</taxon>
        <taxon>Pterygota</taxon>
        <taxon>Neoptera</taxon>
        <taxon>Endopterygota</taxon>
        <taxon>Coleoptera</taxon>
        <taxon>Polyphaga</taxon>
        <taxon>Cucujiformia</taxon>
        <taxon>Curculionidae</taxon>
        <taxon>Scolytinae</taxon>
        <taxon>Dendroctonus</taxon>
    </lineage>
</organism>
<name>A0AAR5PU54_DENPD</name>
<evidence type="ECO:0000256" key="1">
    <source>
        <dbReference type="ARBA" id="ARBA00004141"/>
    </source>
</evidence>
<evidence type="ECO:0000256" key="2">
    <source>
        <dbReference type="ARBA" id="ARBA00022692"/>
    </source>
</evidence>
<evidence type="ECO:0000256" key="5">
    <source>
        <dbReference type="SAM" id="Phobius"/>
    </source>
</evidence>
<keyword evidence="8" id="KW-1185">Reference proteome</keyword>
<keyword evidence="3 5" id="KW-1133">Transmembrane helix</keyword>
<dbReference type="PANTHER" id="PTHR45692:SF1">
    <property type="entry name" value="G-PROTEIN COUPLED RECEPTORS FAMILY 2 PROFILE 2 DOMAIN-CONTAINING PROTEIN"/>
    <property type="match status" value="1"/>
</dbReference>
<keyword evidence="2 5" id="KW-0812">Transmembrane</keyword>
<dbReference type="GO" id="GO:0016020">
    <property type="term" value="C:membrane"/>
    <property type="evidence" value="ECO:0007669"/>
    <property type="project" value="UniProtKB-SubCell"/>
</dbReference>
<dbReference type="InterPro" id="IPR000832">
    <property type="entry name" value="GPCR_2_secretin-like"/>
</dbReference>
<evidence type="ECO:0000259" key="6">
    <source>
        <dbReference type="PROSITE" id="PS50261"/>
    </source>
</evidence>
<dbReference type="Gene3D" id="1.20.1070.10">
    <property type="entry name" value="Rhodopsin 7-helix transmembrane proteins"/>
    <property type="match status" value="1"/>
</dbReference>
<dbReference type="PROSITE" id="PS50261">
    <property type="entry name" value="G_PROTEIN_RECEP_F2_4"/>
    <property type="match status" value="1"/>
</dbReference>
<dbReference type="PANTHER" id="PTHR45692">
    <property type="entry name" value="G_PROTEIN_RECEP_F2_4 DOMAIN-CONTAINING PROTEIN"/>
    <property type="match status" value="1"/>
</dbReference>
<feature type="domain" description="G-protein coupled receptors family 2 profile 2" evidence="6">
    <location>
        <begin position="1864"/>
        <end position="2108"/>
    </location>
</feature>
<evidence type="ECO:0000256" key="4">
    <source>
        <dbReference type="ARBA" id="ARBA00023136"/>
    </source>
</evidence>
<dbReference type="SMART" id="SM00303">
    <property type="entry name" value="GPS"/>
    <property type="match status" value="2"/>
</dbReference>
<dbReference type="Gene3D" id="2.60.220.50">
    <property type="match status" value="3"/>
</dbReference>
<dbReference type="GO" id="GO:0004930">
    <property type="term" value="F:G protein-coupled receptor activity"/>
    <property type="evidence" value="ECO:0007669"/>
    <property type="project" value="InterPro"/>
</dbReference>
<dbReference type="GO" id="GO:0007166">
    <property type="term" value="P:cell surface receptor signaling pathway"/>
    <property type="evidence" value="ECO:0007669"/>
    <property type="project" value="InterPro"/>
</dbReference>
<dbReference type="InterPro" id="IPR046338">
    <property type="entry name" value="GAIN_dom_sf"/>
</dbReference>
<feature type="transmembrane region" description="Helical" evidence="5">
    <location>
        <begin position="1937"/>
        <end position="1957"/>
    </location>
</feature>
<reference evidence="8" key="1">
    <citation type="journal article" date="2013" name="Genome Biol.">
        <title>Draft genome of the mountain pine beetle, Dendroctonus ponderosae Hopkins, a major forest pest.</title>
        <authorList>
            <person name="Keeling C.I."/>
            <person name="Yuen M.M."/>
            <person name="Liao N.Y."/>
            <person name="Docking T.R."/>
            <person name="Chan S.K."/>
            <person name="Taylor G.A."/>
            <person name="Palmquist D.L."/>
            <person name="Jackman S.D."/>
            <person name="Nguyen A."/>
            <person name="Li M."/>
            <person name="Henderson H."/>
            <person name="Janes J.K."/>
            <person name="Zhao Y."/>
            <person name="Pandoh P."/>
            <person name="Moore R."/>
            <person name="Sperling F.A."/>
            <person name="Huber D.P."/>
            <person name="Birol I."/>
            <person name="Jones S.J."/>
            <person name="Bohlmann J."/>
        </authorList>
    </citation>
    <scope>NUCLEOTIDE SEQUENCE</scope>
</reference>
<protein>
    <recommendedName>
        <fullName evidence="6">G-protein coupled receptors family 2 profile 2 domain-containing protein</fullName>
    </recommendedName>
</protein>
<evidence type="ECO:0000313" key="8">
    <source>
        <dbReference type="Proteomes" id="UP000019118"/>
    </source>
</evidence>
<dbReference type="Proteomes" id="UP000019118">
    <property type="component" value="Unassembled WGS sequence"/>
</dbReference>
<dbReference type="EnsemblMetazoa" id="XM_019908981.1">
    <property type="protein sequence ID" value="XP_019764540.1"/>
    <property type="gene ID" value="LOC109540551"/>
</dbReference>
<evidence type="ECO:0000313" key="7">
    <source>
        <dbReference type="EnsemblMetazoa" id="XP_019764540.1"/>
    </source>
</evidence>